<evidence type="ECO:0000313" key="2">
    <source>
        <dbReference type="Proteomes" id="UP000299102"/>
    </source>
</evidence>
<dbReference type="EMBL" id="BGZK01000015">
    <property type="protein sequence ID" value="GBP04889.1"/>
    <property type="molecule type" value="Genomic_DNA"/>
</dbReference>
<dbReference type="Proteomes" id="UP000299102">
    <property type="component" value="Unassembled WGS sequence"/>
</dbReference>
<accession>A0A4C1SRU8</accession>
<reference evidence="1 2" key="1">
    <citation type="journal article" date="2019" name="Commun. Biol.">
        <title>The bagworm genome reveals a unique fibroin gene that provides high tensile strength.</title>
        <authorList>
            <person name="Kono N."/>
            <person name="Nakamura H."/>
            <person name="Ohtoshi R."/>
            <person name="Tomita M."/>
            <person name="Numata K."/>
            <person name="Arakawa K."/>
        </authorList>
    </citation>
    <scope>NUCLEOTIDE SEQUENCE [LARGE SCALE GENOMIC DNA]</scope>
</reference>
<protein>
    <submittedName>
        <fullName evidence="1">Uncharacterized protein</fullName>
    </submittedName>
</protein>
<sequence>MKLELTKNEHPIIDTHTHTAEHSVIDRTLLSADQFNYEREPGGARSHQPCMPVDAYRTSKLQTVSHLIETRKGSVPPEMKPGLEP</sequence>
<proteinExistence type="predicted"/>
<evidence type="ECO:0000313" key="1">
    <source>
        <dbReference type="EMBL" id="GBP04889.1"/>
    </source>
</evidence>
<keyword evidence="2" id="KW-1185">Reference proteome</keyword>
<dbReference type="AlphaFoldDB" id="A0A4C1SRU8"/>
<gene>
    <name evidence="1" type="ORF">EVAR_3779_1</name>
</gene>
<comment type="caution">
    <text evidence="1">The sequence shown here is derived from an EMBL/GenBank/DDBJ whole genome shotgun (WGS) entry which is preliminary data.</text>
</comment>
<name>A0A4C1SRU8_EUMVA</name>
<organism evidence="1 2">
    <name type="scientific">Eumeta variegata</name>
    <name type="common">Bagworm moth</name>
    <name type="synonym">Eumeta japonica</name>
    <dbReference type="NCBI Taxonomy" id="151549"/>
    <lineage>
        <taxon>Eukaryota</taxon>
        <taxon>Metazoa</taxon>
        <taxon>Ecdysozoa</taxon>
        <taxon>Arthropoda</taxon>
        <taxon>Hexapoda</taxon>
        <taxon>Insecta</taxon>
        <taxon>Pterygota</taxon>
        <taxon>Neoptera</taxon>
        <taxon>Endopterygota</taxon>
        <taxon>Lepidoptera</taxon>
        <taxon>Glossata</taxon>
        <taxon>Ditrysia</taxon>
        <taxon>Tineoidea</taxon>
        <taxon>Psychidae</taxon>
        <taxon>Oiketicinae</taxon>
        <taxon>Eumeta</taxon>
    </lineage>
</organism>